<gene>
    <name evidence="2" type="ORF">RDB_LOCUS40280</name>
</gene>
<dbReference type="Gene3D" id="1.10.510.10">
    <property type="entry name" value="Transferase(Phosphotransferase) domain 1"/>
    <property type="match status" value="1"/>
</dbReference>
<dbReference type="GO" id="GO:0004674">
    <property type="term" value="F:protein serine/threonine kinase activity"/>
    <property type="evidence" value="ECO:0007669"/>
    <property type="project" value="TreeGrafter"/>
</dbReference>
<organism evidence="2 3">
    <name type="scientific">Rhizoctonia solani</name>
    <dbReference type="NCBI Taxonomy" id="456999"/>
    <lineage>
        <taxon>Eukaryota</taxon>
        <taxon>Fungi</taxon>
        <taxon>Dikarya</taxon>
        <taxon>Basidiomycota</taxon>
        <taxon>Agaricomycotina</taxon>
        <taxon>Agaricomycetes</taxon>
        <taxon>Cantharellales</taxon>
        <taxon>Ceratobasidiaceae</taxon>
        <taxon>Rhizoctonia</taxon>
    </lineage>
</organism>
<proteinExistence type="predicted"/>
<dbReference type="PANTHER" id="PTHR44329">
    <property type="entry name" value="SERINE/THREONINE-PROTEIN KINASE TNNI3K-RELATED"/>
    <property type="match status" value="1"/>
</dbReference>
<protein>
    <recommendedName>
        <fullName evidence="1">Protein kinase domain-containing protein</fullName>
    </recommendedName>
</protein>
<dbReference type="AlphaFoldDB" id="A0A8H3HWF9"/>
<dbReference type="SUPFAM" id="SSF56112">
    <property type="entry name" value="Protein kinase-like (PK-like)"/>
    <property type="match status" value="1"/>
</dbReference>
<dbReference type="PROSITE" id="PS50011">
    <property type="entry name" value="PROTEIN_KINASE_DOM"/>
    <property type="match status" value="1"/>
</dbReference>
<dbReference type="EMBL" id="CAJNJQ010000797">
    <property type="protein sequence ID" value="CAE7100636.1"/>
    <property type="molecule type" value="Genomic_DNA"/>
</dbReference>
<dbReference type="InterPro" id="IPR051681">
    <property type="entry name" value="Ser/Thr_Kinases-Pseudokinases"/>
</dbReference>
<dbReference type="InterPro" id="IPR011009">
    <property type="entry name" value="Kinase-like_dom_sf"/>
</dbReference>
<dbReference type="InterPro" id="IPR000719">
    <property type="entry name" value="Prot_kinase_dom"/>
</dbReference>
<evidence type="ECO:0000313" key="2">
    <source>
        <dbReference type="EMBL" id="CAE7100636.1"/>
    </source>
</evidence>
<dbReference type="Pfam" id="PF07714">
    <property type="entry name" value="PK_Tyr_Ser-Thr"/>
    <property type="match status" value="1"/>
</dbReference>
<feature type="domain" description="Protein kinase" evidence="1">
    <location>
        <begin position="1"/>
        <end position="267"/>
    </location>
</feature>
<dbReference type="PANTHER" id="PTHR44329:SF214">
    <property type="entry name" value="PROTEIN KINASE DOMAIN-CONTAINING PROTEIN"/>
    <property type="match status" value="1"/>
</dbReference>
<comment type="caution">
    <text evidence="2">The sequence shown here is derived from an EMBL/GenBank/DDBJ whole genome shotgun (WGS) entry which is preliminary data.</text>
</comment>
<dbReference type="GO" id="GO:0005524">
    <property type="term" value="F:ATP binding"/>
    <property type="evidence" value="ECO:0007669"/>
    <property type="project" value="InterPro"/>
</dbReference>
<accession>A0A8H3HWF9</accession>
<sequence>MGLVMKSLLGICPETMPGFAVTDEEESYSPRGDMLRINQDINRDMTVPEVMASLTDHGCEDITSSLNLEKCDQLPTEIRSSGDLYRGVLGDGREIAIKCIQPTFTLNNENSNIIKSAAHELYIWSKLSHPNVVQLMGLADYHMRLAMISPWVENSDLSRYLYTHRPPQEERLKMGAQIADGLAYLHGVGMVHGDLKAANISISANSTAVITGFGNSIIKEHSVEFTNSTKGVNISIRWTAPELLMGQGIPSQMADVWALGMVSVYEN</sequence>
<evidence type="ECO:0000259" key="1">
    <source>
        <dbReference type="PROSITE" id="PS50011"/>
    </source>
</evidence>
<evidence type="ECO:0000313" key="3">
    <source>
        <dbReference type="Proteomes" id="UP000663827"/>
    </source>
</evidence>
<name>A0A8H3HWF9_9AGAM</name>
<dbReference type="SMART" id="SM00220">
    <property type="entry name" value="S_TKc"/>
    <property type="match status" value="1"/>
</dbReference>
<dbReference type="Proteomes" id="UP000663827">
    <property type="component" value="Unassembled WGS sequence"/>
</dbReference>
<reference evidence="2" key="1">
    <citation type="submission" date="2021-01" db="EMBL/GenBank/DDBJ databases">
        <authorList>
            <person name="Kaushik A."/>
        </authorList>
    </citation>
    <scope>NUCLEOTIDE SEQUENCE</scope>
    <source>
        <strain evidence="2">AG5</strain>
    </source>
</reference>
<dbReference type="InterPro" id="IPR001245">
    <property type="entry name" value="Ser-Thr/Tyr_kinase_cat_dom"/>
</dbReference>